<dbReference type="AlphaFoldDB" id="A0A0C9XWL8"/>
<feature type="compositionally biased region" description="Polar residues" evidence="1">
    <location>
        <begin position="8"/>
        <end position="31"/>
    </location>
</feature>
<keyword evidence="3" id="KW-1185">Reference proteome</keyword>
<name>A0A0C9XWL8_9AGAM</name>
<dbReference type="EMBL" id="KN833844">
    <property type="protein sequence ID" value="KIK16880.1"/>
    <property type="molecule type" value="Genomic_DNA"/>
</dbReference>
<protein>
    <submittedName>
        <fullName evidence="2">Unplaced genomic scaffold scaffold_160, whole genome shotgun sequence</fullName>
    </submittedName>
</protein>
<feature type="region of interest" description="Disordered" evidence="1">
    <location>
        <begin position="1"/>
        <end position="45"/>
    </location>
</feature>
<reference evidence="3" key="2">
    <citation type="submission" date="2015-01" db="EMBL/GenBank/DDBJ databases">
        <title>Evolutionary Origins and Diversification of the Mycorrhizal Mutualists.</title>
        <authorList>
            <consortium name="DOE Joint Genome Institute"/>
            <consortium name="Mycorrhizal Genomics Consortium"/>
            <person name="Kohler A."/>
            <person name="Kuo A."/>
            <person name="Nagy L.G."/>
            <person name="Floudas D."/>
            <person name="Copeland A."/>
            <person name="Barry K.W."/>
            <person name="Cichocki N."/>
            <person name="Veneault-Fourrey C."/>
            <person name="LaButti K."/>
            <person name="Lindquist E.A."/>
            <person name="Lipzen A."/>
            <person name="Lundell T."/>
            <person name="Morin E."/>
            <person name="Murat C."/>
            <person name="Riley R."/>
            <person name="Ohm R."/>
            <person name="Sun H."/>
            <person name="Tunlid A."/>
            <person name="Henrissat B."/>
            <person name="Grigoriev I.V."/>
            <person name="Hibbett D.S."/>
            <person name="Martin F."/>
        </authorList>
    </citation>
    <scope>NUCLEOTIDE SEQUENCE [LARGE SCALE GENOMIC DNA]</scope>
    <source>
        <strain evidence="3">441</strain>
    </source>
</reference>
<proteinExistence type="predicted"/>
<accession>A0A0C9XWL8</accession>
<organism evidence="2 3">
    <name type="scientific">Pisolithus microcarpus 441</name>
    <dbReference type="NCBI Taxonomy" id="765257"/>
    <lineage>
        <taxon>Eukaryota</taxon>
        <taxon>Fungi</taxon>
        <taxon>Dikarya</taxon>
        <taxon>Basidiomycota</taxon>
        <taxon>Agaricomycotina</taxon>
        <taxon>Agaricomycetes</taxon>
        <taxon>Agaricomycetidae</taxon>
        <taxon>Boletales</taxon>
        <taxon>Sclerodermatineae</taxon>
        <taxon>Pisolithaceae</taxon>
        <taxon>Pisolithus</taxon>
    </lineage>
</organism>
<evidence type="ECO:0000256" key="1">
    <source>
        <dbReference type="SAM" id="MobiDB-lite"/>
    </source>
</evidence>
<gene>
    <name evidence="2" type="ORF">PISMIDRAFT_685882</name>
</gene>
<reference evidence="2 3" key="1">
    <citation type="submission" date="2014-04" db="EMBL/GenBank/DDBJ databases">
        <authorList>
            <consortium name="DOE Joint Genome Institute"/>
            <person name="Kuo A."/>
            <person name="Kohler A."/>
            <person name="Costa M.D."/>
            <person name="Nagy L.G."/>
            <person name="Floudas D."/>
            <person name="Copeland A."/>
            <person name="Barry K.W."/>
            <person name="Cichocki N."/>
            <person name="Veneault-Fourrey C."/>
            <person name="LaButti K."/>
            <person name="Lindquist E.A."/>
            <person name="Lipzen A."/>
            <person name="Lundell T."/>
            <person name="Morin E."/>
            <person name="Murat C."/>
            <person name="Sun H."/>
            <person name="Tunlid A."/>
            <person name="Henrissat B."/>
            <person name="Grigoriev I.V."/>
            <person name="Hibbett D.S."/>
            <person name="Martin F."/>
            <person name="Nordberg H.P."/>
            <person name="Cantor M.N."/>
            <person name="Hua S.X."/>
        </authorList>
    </citation>
    <scope>NUCLEOTIDE SEQUENCE [LARGE SCALE GENOMIC DNA]</scope>
    <source>
        <strain evidence="2 3">441</strain>
    </source>
</reference>
<dbReference type="HOGENOM" id="CLU_2172033_0_0_1"/>
<evidence type="ECO:0000313" key="2">
    <source>
        <dbReference type="EMBL" id="KIK16880.1"/>
    </source>
</evidence>
<feature type="compositionally biased region" description="Basic and acidic residues" evidence="1">
    <location>
        <begin position="74"/>
        <end position="84"/>
    </location>
</feature>
<feature type="region of interest" description="Disordered" evidence="1">
    <location>
        <begin position="58"/>
        <end position="84"/>
    </location>
</feature>
<evidence type="ECO:0000313" key="3">
    <source>
        <dbReference type="Proteomes" id="UP000054018"/>
    </source>
</evidence>
<dbReference type="Proteomes" id="UP000054018">
    <property type="component" value="Unassembled WGS sequence"/>
</dbReference>
<sequence>MGIDFPVSSLSSPTGYPLSPLSQPSSTNSDQLEGGETACRGDDSDDTVVVVSAGDSDTEIVSGGSQTLTDSDYDSDHTRNEEVEPHDLGEKVVLLHLEDFGTPPGLTVSS</sequence>